<dbReference type="GO" id="GO:0045893">
    <property type="term" value="P:positive regulation of DNA-templated transcription"/>
    <property type="evidence" value="ECO:0007669"/>
    <property type="project" value="UniProtKB-ARBA"/>
</dbReference>
<dbReference type="Proteomes" id="UP000291338">
    <property type="component" value="Unassembled WGS sequence"/>
</dbReference>
<dbReference type="Gene3D" id="1.10.10.10">
    <property type="entry name" value="Winged helix-like DNA-binding domain superfamily/Winged helix DNA-binding domain"/>
    <property type="match status" value="1"/>
</dbReference>
<accession>A0A4Q7IJX1</accession>
<dbReference type="SUPFAM" id="SSF46894">
    <property type="entry name" value="C-terminal effector domain of the bipartite response regulators"/>
    <property type="match status" value="1"/>
</dbReference>
<dbReference type="Gene3D" id="3.40.50.2300">
    <property type="match status" value="1"/>
</dbReference>
<dbReference type="InterPro" id="IPR036388">
    <property type="entry name" value="WH-like_DNA-bd_sf"/>
</dbReference>
<evidence type="ECO:0000256" key="2">
    <source>
        <dbReference type="ARBA" id="ARBA00022490"/>
    </source>
</evidence>
<dbReference type="EMBL" id="PPSX01000095">
    <property type="protein sequence ID" value="RZQ51526.1"/>
    <property type="molecule type" value="Genomic_DNA"/>
</dbReference>
<name>A0A4Q7IJX1_9GAMM</name>
<protein>
    <submittedName>
        <fullName evidence="12">Two-component system response regulator</fullName>
    </submittedName>
</protein>
<dbReference type="RefSeq" id="WP_130257069.1">
    <property type="nucleotide sequence ID" value="NZ_PPSX01000095.1"/>
</dbReference>
<keyword evidence="7" id="KW-0804">Transcription</keyword>
<dbReference type="PROSITE" id="PS51755">
    <property type="entry name" value="OMPR_PHOB"/>
    <property type="match status" value="1"/>
</dbReference>
<comment type="subcellular location">
    <subcellularLocation>
        <location evidence="1">Cytoplasm</location>
    </subcellularLocation>
</comment>
<organism evidence="12 13">
    <name type="scientific">Pseudoalteromonas phenolica</name>
    <dbReference type="NCBI Taxonomy" id="161398"/>
    <lineage>
        <taxon>Bacteria</taxon>
        <taxon>Pseudomonadati</taxon>
        <taxon>Pseudomonadota</taxon>
        <taxon>Gammaproteobacteria</taxon>
        <taxon>Alteromonadales</taxon>
        <taxon>Pseudoalteromonadaceae</taxon>
        <taxon>Pseudoalteromonas</taxon>
    </lineage>
</organism>
<gene>
    <name evidence="12" type="ORF">C1E23_19050</name>
</gene>
<proteinExistence type="predicted"/>
<dbReference type="GO" id="GO:0000987">
    <property type="term" value="F:cis-regulatory region sequence-specific DNA binding"/>
    <property type="evidence" value="ECO:0007669"/>
    <property type="project" value="UniProtKB-ARBA"/>
</dbReference>
<dbReference type="AlphaFoldDB" id="A0A4Q7IJX1"/>
<comment type="caution">
    <text evidence="12">The sequence shown here is derived from an EMBL/GenBank/DDBJ whole genome shotgun (WGS) entry which is preliminary data.</text>
</comment>
<evidence type="ECO:0000313" key="12">
    <source>
        <dbReference type="EMBL" id="RZQ51526.1"/>
    </source>
</evidence>
<evidence type="ECO:0000256" key="6">
    <source>
        <dbReference type="ARBA" id="ARBA00023125"/>
    </source>
</evidence>
<dbReference type="Pfam" id="PF00072">
    <property type="entry name" value="Response_reg"/>
    <property type="match status" value="1"/>
</dbReference>
<dbReference type="CDD" id="cd00383">
    <property type="entry name" value="trans_reg_C"/>
    <property type="match status" value="1"/>
</dbReference>
<evidence type="ECO:0000256" key="9">
    <source>
        <dbReference type="PROSITE-ProRule" id="PRU01091"/>
    </source>
</evidence>
<dbReference type="GO" id="GO:0042802">
    <property type="term" value="F:identical protein binding"/>
    <property type="evidence" value="ECO:0007669"/>
    <property type="project" value="UniProtKB-ARBA"/>
</dbReference>
<feature type="DNA-binding region" description="OmpR/PhoB-type" evidence="9">
    <location>
        <begin position="127"/>
        <end position="225"/>
    </location>
</feature>
<feature type="domain" description="Response regulatory" evidence="10">
    <location>
        <begin position="4"/>
        <end position="117"/>
    </location>
</feature>
<dbReference type="InterPro" id="IPR001789">
    <property type="entry name" value="Sig_transdc_resp-reg_receiver"/>
</dbReference>
<dbReference type="InterPro" id="IPR001867">
    <property type="entry name" value="OmpR/PhoB-type_DNA-bd"/>
</dbReference>
<sequence length="230" mass="25690">MANTIVLIEDERAIADTLIHILELDGFGVKWFDTAGAGLEYLRNQGASLVVLDVGLPDANGFEVCKEIRAFSSVPVIFLTARNDEIDRVVGLEIGADDYVTKPFSPREMLARVKLRMRTLPSSKQLITEKNNANSVLISENYDFLYQGNALGLTALEFKLLVKMVASPRQVFSRAQLMDAADLSQECAYERNIDTHIKAIRKKLRDVGSAELLFTKRGFGYYYDSQSIVS</sequence>
<dbReference type="InterPro" id="IPR011006">
    <property type="entry name" value="CheY-like_superfamily"/>
</dbReference>
<evidence type="ECO:0000256" key="1">
    <source>
        <dbReference type="ARBA" id="ARBA00004496"/>
    </source>
</evidence>
<dbReference type="PANTHER" id="PTHR48111">
    <property type="entry name" value="REGULATOR OF RPOS"/>
    <property type="match status" value="1"/>
</dbReference>
<evidence type="ECO:0000256" key="7">
    <source>
        <dbReference type="ARBA" id="ARBA00023163"/>
    </source>
</evidence>
<dbReference type="InterPro" id="IPR016032">
    <property type="entry name" value="Sig_transdc_resp-reg_C-effctor"/>
</dbReference>
<evidence type="ECO:0000259" key="11">
    <source>
        <dbReference type="PROSITE" id="PS51755"/>
    </source>
</evidence>
<dbReference type="Pfam" id="PF00486">
    <property type="entry name" value="Trans_reg_C"/>
    <property type="match status" value="1"/>
</dbReference>
<evidence type="ECO:0000256" key="4">
    <source>
        <dbReference type="ARBA" id="ARBA00023012"/>
    </source>
</evidence>
<keyword evidence="5" id="KW-0805">Transcription regulation</keyword>
<evidence type="ECO:0000313" key="13">
    <source>
        <dbReference type="Proteomes" id="UP000291338"/>
    </source>
</evidence>
<dbReference type="GO" id="GO:0032993">
    <property type="term" value="C:protein-DNA complex"/>
    <property type="evidence" value="ECO:0007669"/>
    <property type="project" value="TreeGrafter"/>
</dbReference>
<dbReference type="PROSITE" id="PS50110">
    <property type="entry name" value="RESPONSE_REGULATORY"/>
    <property type="match status" value="1"/>
</dbReference>
<reference evidence="12 13" key="1">
    <citation type="submission" date="2018-01" db="EMBL/GenBank/DDBJ databases">
        <title>Co-occurrence of chitin degradation, pigmentation and bioactivity in marine Pseudoalteromonas.</title>
        <authorList>
            <person name="Paulsen S."/>
            <person name="Gram L."/>
            <person name="Machado H."/>
        </authorList>
    </citation>
    <scope>NUCLEOTIDE SEQUENCE [LARGE SCALE GENOMIC DNA]</scope>
    <source>
        <strain evidence="12 13">S3898</strain>
    </source>
</reference>
<feature type="modified residue" description="4-aspartylphosphate" evidence="8">
    <location>
        <position position="53"/>
    </location>
</feature>
<dbReference type="SUPFAM" id="SSF52172">
    <property type="entry name" value="CheY-like"/>
    <property type="match status" value="1"/>
</dbReference>
<keyword evidence="6 9" id="KW-0238">DNA-binding</keyword>
<dbReference type="CDD" id="cd17574">
    <property type="entry name" value="REC_OmpR"/>
    <property type="match status" value="1"/>
</dbReference>
<dbReference type="SMART" id="SM00448">
    <property type="entry name" value="REC"/>
    <property type="match status" value="1"/>
</dbReference>
<evidence type="ECO:0000256" key="5">
    <source>
        <dbReference type="ARBA" id="ARBA00023015"/>
    </source>
</evidence>
<feature type="domain" description="OmpR/PhoB-type" evidence="11">
    <location>
        <begin position="127"/>
        <end position="225"/>
    </location>
</feature>
<dbReference type="GO" id="GO:0005829">
    <property type="term" value="C:cytosol"/>
    <property type="evidence" value="ECO:0007669"/>
    <property type="project" value="TreeGrafter"/>
</dbReference>
<evidence type="ECO:0000259" key="10">
    <source>
        <dbReference type="PROSITE" id="PS50110"/>
    </source>
</evidence>
<evidence type="ECO:0000256" key="3">
    <source>
        <dbReference type="ARBA" id="ARBA00022553"/>
    </source>
</evidence>
<dbReference type="Gene3D" id="6.10.250.690">
    <property type="match status" value="1"/>
</dbReference>
<dbReference type="SMART" id="SM00862">
    <property type="entry name" value="Trans_reg_C"/>
    <property type="match status" value="1"/>
</dbReference>
<keyword evidence="4" id="KW-0902">Two-component regulatory system</keyword>
<keyword evidence="3 8" id="KW-0597">Phosphoprotein</keyword>
<dbReference type="InterPro" id="IPR039420">
    <property type="entry name" value="WalR-like"/>
</dbReference>
<dbReference type="PANTHER" id="PTHR48111:SF6">
    <property type="entry name" value="TRANSCRIPTIONAL REGULATORY PROTEIN CREB"/>
    <property type="match status" value="1"/>
</dbReference>
<dbReference type="GO" id="GO:0000156">
    <property type="term" value="F:phosphorelay response regulator activity"/>
    <property type="evidence" value="ECO:0007669"/>
    <property type="project" value="TreeGrafter"/>
</dbReference>
<keyword evidence="2" id="KW-0963">Cytoplasm</keyword>
<evidence type="ECO:0000256" key="8">
    <source>
        <dbReference type="PROSITE-ProRule" id="PRU00169"/>
    </source>
</evidence>
<dbReference type="FunFam" id="3.40.50.2300:FF:000021">
    <property type="entry name" value="Two-component system response regulator KdpE"/>
    <property type="match status" value="1"/>
</dbReference>